<organism evidence="1 2">
    <name type="scientific">Vaccinium darrowii</name>
    <dbReference type="NCBI Taxonomy" id="229202"/>
    <lineage>
        <taxon>Eukaryota</taxon>
        <taxon>Viridiplantae</taxon>
        <taxon>Streptophyta</taxon>
        <taxon>Embryophyta</taxon>
        <taxon>Tracheophyta</taxon>
        <taxon>Spermatophyta</taxon>
        <taxon>Magnoliopsida</taxon>
        <taxon>eudicotyledons</taxon>
        <taxon>Gunneridae</taxon>
        <taxon>Pentapetalae</taxon>
        <taxon>asterids</taxon>
        <taxon>Ericales</taxon>
        <taxon>Ericaceae</taxon>
        <taxon>Vaccinioideae</taxon>
        <taxon>Vaccinieae</taxon>
        <taxon>Vaccinium</taxon>
    </lineage>
</organism>
<proteinExistence type="predicted"/>
<accession>A0ACB7Z8C6</accession>
<protein>
    <submittedName>
        <fullName evidence="1">Uncharacterized protein</fullName>
    </submittedName>
</protein>
<reference evidence="1 2" key="1">
    <citation type="journal article" date="2021" name="Hortic Res">
        <title>High-quality reference genome and annotation aids understanding of berry development for evergreen blueberry (Vaccinium darrowii).</title>
        <authorList>
            <person name="Yu J."/>
            <person name="Hulse-Kemp A.M."/>
            <person name="Babiker E."/>
            <person name="Staton M."/>
        </authorList>
    </citation>
    <scope>NUCLEOTIDE SEQUENCE [LARGE SCALE GENOMIC DNA]</scope>
    <source>
        <strain evidence="2">cv. NJ 8807/NJ 8810</strain>
        <tissue evidence="1">Young leaf</tissue>
    </source>
</reference>
<name>A0ACB7Z8C6_9ERIC</name>
<sequence>MKLVYKHHYSSSIPPNLKTITLSKILQLCKSGFLSEPLQLQNSLDSYEKITAKPILYATLLQTCTKFHSLTIGLQIHSHVIKTGLETDHFIGNSLLALYFKLASNFSETRRLFDGLCIKDVVSWTSMISGYIRVGKPINSVVLFSEMLDFGVKPNGFTLSAVIKACSELGDVIVGRCFHGDVFRRGFDSDPVIASALIDMYGRSYEPRDARQLFDELLEPDAICWTSVISALTRNDMFEEALRFFHLMQRNYGLSADESTFGTVLTACGNLGWLRQGKEMHAKVIVAGLSGNVVVETSLVDMYAKCGLVDVCRRVFDRMDHKNSVSWCALLGGYCQKGDFDIVIELFREIDEVDLYSFGTVLRACAGLAAIRQGKEVHCQYLRKGNRGNVIVESALVDLYAKCGFVDFAYRIFVEMPVRNLITWNSMICGFAQNGRGGEVLRMFDEMVNEGIKPDYISFIGVLFACSHTGLIDEGRKHFISMSELYGIKAGIEHYTCMVGLLSRAGQIEEAEILVQNTEFKEDSSLWAALLGGCSTNTNSIVAERIAKKMMKLEPDFHLSYVLLGNVYKAAGQWGEARKILRLMQDRGVKKITGKSWI</sequence>
<evidence type="ECO:0000313" key="2">
    <source>
        <dbReference type="Proteomes" id="UP000828048"/>
    </source>
</evidence>
<evidence type="ECO:0000313" key="1">
    <source>
        <dbReference type="EMBL" id="KAH7861647.1"/>
    </source>
</evidence>
<dbReference type="EMBL" id="CM037154">
    <property type="protein sequence ID" value="KAH7861647.1"/>
    <property type="molecule type" value="Genomic_DNA"/>
</dbReference>
<gene>
    <name evidence="1" type="ORF">Vadar_028890</name>
</gene>
<comment type="caution">
    <text evidence="1">The sequence shown here is derived from an EMBL/GenBank/DDBJ whole genome shotgun (WGS) entry which is preliminary data.</text>
</comment>
<keyword evidence="2" id="KW-1185">Reference proteome</keyword>
<dbReference type="Proteomes" id="UP000828048">
    <property type="component" value="Chromosome 4"/>
</dbReference>